<dbReference type="NCBIfam" id="TIGR01731">
    <property type="entry name" value="fil_hemag_20aa"/>
    <property type="match status" value="12"/>
</dbReference>
<dbReference type="EMBL" id="SZPQ01000032">
    <property type="protein sequence ID" value="TKI04145.1"/>
    <property type="molecule type" value="Genomic_DNA"/>
</dbReference>
<gene>
    <name evidence="3" type="ORF">FCN80_18870</name>
</gene>
<protein>
    <submittedName>
        <fullName evidence="3">Filamentous hemagglutinin N-terminal domain-containing protein</fullName>
    </submittedName>
</protein>
<dbReference type="NCBIfam" id="TIGR01901">
    <property type="entry name" value="adhes_NPXG"/>
    <property type="match status" value="1"/>
</dbReference>
<accession>A0ABY2SHN0</accession>
<dbReference type="Pfam" id="PF05860">
    <property type="entry name" value="TPS"/>
    <property type="match status" value="1"/>
</dbReference>
<dbReference type="Pfam" id="PF13018">
    <property type="entry name" value="ESPR"/>
    <property type="match status" value="1"/>
</dbReference>
<dbReference type="Pfam" id="PF13332">
    <property type="entry name" value="Fil_haemagg_2"/>
    <property type="match status" value="3"/>
</dbReference>
<dbReference type="InterPro" id="IPR011050">
    <property type="entry name" value="Pectin_lyase_fold/virulence"/>
</dbReference>
<dbReference type="Proteomes" id="UP000305202">
    <property type="component" value="Unassembled WGS sequence"/>
</dbReference>
<dbReference type="SUPFAM" id="SSF51126">
    <property type="entry name" value="Pectin lyase-like"/>
    <property type="match status" value="1"/>
</dbReference>
<feature type="region of interest" description="Disordered" evidence="1">
    <location>
        <begin position="1351"/>
        <end position="1370"/>
    </location>
</feature>
<dbReference type="InterPro" id="IPR025157">
    <property type="entry name" value="Hemagglutinin_rpt"/>
</dbReference>
<dbReference type="InterPro" id="IPR008638">
    <property type="entry name" value="FhaB/CdiA-like_TPS"/>
</dbReference>
<evidence type="ECO:0000313" key="3">
    <source>
        <dbReference type="EMBL" id="TKI04145.1"/>
    </source>
</evidence>
<dbReference type="InterPro" id="IPR010069">
    <property type="entry name" value="CdiA_FHA1_rpt"/>
</dbReference>
<sequence>MNKHRYRVIFNNARGMPMAVSDIAGAGRRVGPIRGTPEPLSAAGPKWRLTALRFALLLAGGVAFRAHAGFDADPAAPGDHQPAITHTANGIAQIDIQAHNEHGLSHNTYRQFDVEPAGVILNNSVQAASTQLAGYVDGNPWLAGSGEASMILNEVNSPHASHLDGWIEVAGRGAEVIIANPAGISCDGCGFINAHNATLAAGQALVQDGRLSGFDVERGEIIFAGAANLNSDHATLIARAVRVNADVHARRLTIVTGRNITDRHGAILEKKPDDGASPEYALDVAALGGMYAHKIHMKGNEHGLGVRNAGRIGAMAGELTLTAEGRLENLGDMLSLAKMELTVDGEMRNTGRMASHDNMHLTVKGEHGRLLNDGHVAAKGDILAAAAGVRSGGQSRWQAGLDGRRRGVRSSALRMAAHGDIRLQGENDAGGEISLSGATLDLSGGRTTSPVLVLDAGGALSLRGAQVCADRLIVHAPAGVDNDEGRLSAGAMTIKTSRLSNRRGSLRQTGTGPLALRVHDALDRHDATASCVERNHRRRPAPSQGVIDNTGGVIDSGAALDINTGRMVNNDGRMQARGDIVAMTYHIDNSDGQMLTDGDGKVIAVCLDNRAGLLQAGGRVDCHAPAVNNAGGRIIGAGDVALNSTRHLNNAGGLIDASGPLRVSAGIVDNSGGRILAAGQTVVDTRLLHNPQGKIHVQGSDFHCQSGALDNRGGDIQTVGHAQWLFRRKAGASADDALAEFNGSSPEAGHVDNTSGLIHIGGHLALDAGELANRQGRIIAAGDRAELILTGLTGEGQVISLGRLAVTLRGALHHTGEMRAKDGLTLSATGPLTNMGLLSAGQALALSAHALDNDAGARIRAGEWRAALPGALRNCGQIRADAVRIVAQSLENAGTATLQTDATQLTLSGELVNQGHLSLGNTRLDAAAWANAAGAEIHTARLRVRLPGAFCNNGTLHAHDGQIEAASLANAAGARFQARTLQVALSGSFDNQGALRLGEADVNAATFHNAPAAALEAETLRLSLDGPLENHGTLRLTLRGQLHNRGLIDADQGRLEAATLLNTATGRLYGDHLALRADRLDNHAQEGCAPVIAARQRLDIGAGRLDNRDGGLIASEGHLALGGGLDAQGHAVGRVGGVNNHDAVIDAGGDLVIDADDIANTNGGLTLTKTTRHERRHEGVLNGQTTRYAWRDINTRRKDKYGVRDAIMPDGSASQKFYEYRYTRLITEDAIDKSRPGRILAGGTMTLNARRLLNHDSQIVAGGELLGHIGDLRNETTQGQRVIKDRGYQWHWYDKKKKNRLGKTKTSQGKDRTVYRPLPVSETLSLQTMVWRHNAGDENQTAAATSRVPFGRRAKPAPSSLAPLQPPATEEQRKQWRQLPLALWAGQVYAHPIPAMDIPGHAWTSRVKTMAIETAPPHSSLFKLHPRPAIGYLVETCPRYTRYKQWIGLDYMQDKLPFTPSVAHKRLGDGYYEQRLVREQMMQLTGRHLLEGHRNESDQFKALMNAGLRHAEAFHLTPGVMLSPHQMALLTSDMVWLVNREVALPDGGTQQVLVPQLYVRARDGDLTGDGALLSGRDIRLTVDGQLANSGAAKAEGQLVLGAGAITSSGSLAAREIRLSAQRDIKQTGGAIAAEDNITLTAGRDIRVQSTVRGDGENQWRDRNAGIYVHNKDGELSLAALNDIDLTAVTIANGGGQSRTVLAAGRDINLGTLSTVKREKAYWDADNYRLSDQQREEGSHIGGGVVALSAGRDINARAAAIESEGHLDLQAGRNIALSAGRTESHVIEHGKQTSRGWVSAISLETHDEVHAYQAQGPLLGGDTLRLSAGRDLMAEGGAIAGVGDIELTAGNRLTLTTALERHHVSHSRQEKNSGLMGSGGIGASLGKESLKTDDQLTLQQHRGTLAGSEQGSVRLRAGDTLVVHGSDVVAGGEIALSGAEVSLSAAENSVIEQHAREYKRSGLTLKFSDVLGNAVKNSVKNLQQTGKTDNGRLSGLYRVKDAYQGAKAEAARSLATWQSVAPHNNPIPGMSLTYDSQKSRTLQHHERYQAQGSTLAGGGNIAITATGRQNGHISLHGANVRTDRDMTLQAVRDIRLFSALNREIIKNGAASVTGKNLMSFSAEQSCDEVYSTRAMGSRLTGDSIRLSAGRDILAKGGVIAGTQDVLLSAGRQLTLTAVEEIHRESHSRQAQKSGLMDSGVIDISLGNESQQRDDSLYVRRHAGVMAGSERGLTRLEAGDRINIAGSDIVAGGDLHVIGAEIDVSSVENHIVEKQESAYKRSGLTLALSGTVGGAINNLAQNIQQAESDDNPRLATLQRIKAVLSGVQAVGAGALSAAQGDSPQNTNAIGASLSLGSQSSHADQRCEQYQSQGSTLSSGGNLTMAAAGGRNGAGDIAIQAGELRAGGDIRLNARRDIQLISALNREKLEGSNSSRSGVVGVGIGVGQGGFGFSIFAGINKGEGGELGEGAFHADSLLTAGRQVALTSGRDALLAGAQVSGETVTADIGRNLLMQSRQDSDDYDAKQLNISASGQFTFGSMTGSGSVSVNRSRQNSRYSAVREQTGLFAGRGGVDVQVAGHTQLDGAAIASNAMAKRNRLKTGTLGFIDICNQTRYHVEQQSVGMSSGGPVGEQFMGNLTGGLLAGVNRSGGRSNMTQAVFSPGDLLISQPQDPRQSIAGLSRDVARAHKTLDPLFDKTQERQRLQQVSLVAEIGAQVIDIASTAAAVSATKSAHQVAANAGERERTAARETLRREKGLNETPTNADIQQRIWDNAYNQAYAATGMGVGGSHARALTALNGFAQGLAGGNIGQALAGAASPYVA</sequence>
<comment type="caution">
    <text evidence="3">The sequence shown here is derived from an EMBL/GenBank/DDBJ whole genome shotgun (WGS) entry which is preliminary data.</text>
</comment>
<reference evidence="3 4" key="1">
    <citation type="submission" date="2019-04" db="EMBL/GenBank/DDBJ databases">
        <authorList>
            <person name="Li M."/>
            <person name="Gao C."/>
        </authorList>
    </citation>
    <scope>NUCLEOTIDE SEQUENCE [LARGE SCALE GENOMIC DNA]</scope>
    <source>
        <strain evidence="3 4">BGMRC 2031</strain>
    </source>
</reference>
<dbReference type="Gene3D" id="2.160.20.10">
    <property type="entry name" value="Single-stranded right-handed beta-helix, Pectin lyase-like"/>
    <property type="match status" value="1"/>
</dbReference>
<dbReference type="InterPro" id="IPR024973">
    <property type="entry name" value="ESPR"/>
</dbReference>
<proteinExistence type="predicted"/>
<name>A0ABY2SHN0_9HYPH</name>
<evidence type="ECO:0000256" key="1">
    <source>
        <dbReference type="SAM" id="MobiDB-lite"/>
    </source>
</evidence>
<evidence type="ECO:0000313" key="4">
    <source>
        <dbReference type="Proteomes" id="UP000305202"/>
    </source>
</evidence>
<dbReference type="SMART" id="SM00912">
    <property type="entry name" value="Haemagg_act"/>
    <property type="match status" value="1"/>
</dbReference>
<organism evidence="3 4">
    <name type="scientific">Martelella alba</name>
    <dbReference type="NCBI Taxonomy" id="2590451"/>
    <lineage>
        <taxon>Bacteria</taxon>
        <taxon>Pseudomonadati</taxon>
        <taxon>Pseudomonadota</taxon>
        <taxon>Alphaproteobacteria</taxon>
        <taxon>Hyphomicrobiales</taxon>
        <taxon>Aurantimonadaceae</taxon>
        <taxon>Martelella</taxon>
    </lineage>
</organism>
<dbReference type="InterPro" id="IPR012334">
    <property type="entry name" value="Pectin_lyas_fold"/>
</dbReference>
<dbReference type="RefSeq" id="WP_136991725.1">
    <property type="nucleotide sequence ID" value="NZ_SZPQ01000032.1"/>
</dbReference>
<evidence type="ECO:0000259" key="2">
    <source>
        <dbReference type="SMART" id="SM00912"/>
    </source>
</evidence>
<feature type="domain" description="Filamentous haemagglutinin FhaB/tRNA nuclease CdiA-like TPS" evidence="2">
    <location>
        <begin position="88"/>
        <end position="209"/>
    </location>
</feature>
<keyword evidence="4" id="KW-1185">Reference proteome</keyword>